<comment type="caution">
    <text evidence="1">The sequence shown here is derived from an EMBL/GenBank/DDBJ whole genome shotgun (WGS) entry which is preliminary data.</text>
</comment>
<dbReference type="OrthoDB" id="5952813at2759"/>
<reference evidence="2" key="1">
    <citation type="journal article" date="2015" name="Nat. Genet.">
        <title>The genome and transcriptome of the zoonotic hookworm Ancylostoma ceylanicum identify infection-specific gene families.</title>
        <authorList>
            <person name="Schwarz E.M."/>
            <person name="Hu Y."/>
            <person name="Antoshechkin I."/>
            <person name="Miller M.M."/>
            <person name="Sternberg P.W."/>
            <person name="Aroian R.V."/>
        </authorList>
    </citation>
    <scope>NUCLEOTIDE SEQUENCE</scope>
    <source>
        <strain evidence="2">HY135</strain>
    </source>
</reference>
<gene>
    <name evidence="1" type="primary">Acey_s0042.g494</name>
    <name evidence="1" type="ORF">Y032_0042g494</name>
</gene>
<dbReference type="AlphaFoldDB" id="A0A016UFQ5"/>
<evidence type="ECO:0000313" key="1">
    <source>
        <dbReference type="EMBL" id="EYC13746.1"/>
    </source>
</evidence>
<proteinExistence type="predicted"/>
<evidence type="ECO:0000313" key="2">
    <source>
        <dbReference type="Proteomes" id="UP000024635"/>
    </source>
</evidence>
<organism evidence="1 2">
    <name type="scientific">Ancylostoma ceylanicum</name>
    <dbReference type="NCBI Taxonomy" id="53326"/>
    <lineage>
        <taxon>Eukaryota</taxon>
        <taxon>Metazoa</taxon>
        <taxon>Ecdysozoa</taxon>
        <taxon>Nematoda</taxon>
        <taxon>Chromadorea</taxon>
        <taxon>Rhabditida</taxon>
        <taxon>Rhabditina</taxon>
        <taxon>Rhabditomorpha</taxon>
        <taxon>Strongyloidea</taxon>
        <taxon>Ancylostomatidae</taxon>
        <taxon>Ancylostomatinae</taxon>
        <taxon>Ancylostoma</taxon>
    </lineage>
</organism>
<dbReference type="Proteomes" id="UP000024635">
    <property type="component" value="Unassembled WGS sequence"/>
</dbReference>
<sequence length="123" mass="14062">MKNRRRSERTIPDSSPLPTAGDARQVTLLKYLAPHFGYIVHVHQNEKLMDFGCVIVAAVNGASHFVINFIVMPPKNTFNIYADYYVPHNVKIRVGILQTNLRGQYSIYVATIQASPLHRNEYY</sequence>
<accession>A0A016UFQ5</accession>
<protein>
    <submittedName>
        <fullName evidence="1">Uncharacterized protein</fullName>
    </submittedName>
</protein>
<keyword evidence="2" id="KW-1185">Reference proteome</keyword>
<dbReference type="EMBL" id="JARK01001378">
    <property type="protein sequence ID" value="EYC13746.1"/>
    <property type="molecule type" value="Genomic_DNA"/>
</dbReference>
<name>A0A016UFQ5_9BILA</name>